<dbReference type="PROSITE" id="PS50123">
    <property type="entry name" value="CHER"/>
    <property type="match status" value="1"/>
</dbReference>
<dbReference type="GO" id="GO:0032259">
    <property type="term" value="P:methylation"/>
    <property type="evidence" value="ECO:0007669"/>
    <property type="project" value="UniProtKB-KW"/>
</dbReference>
<dbReference type="InterPro" id="IPR000700">
    <property type="entry name" value="PAS-assoc_C"/>
</dbReference>
<dbReference type="Pfam" id="PF08448">
    <property type="entry name" value="PAS_4"/>
    <property type="match status" value="2"/>
</dbReference>
<feature type="domain" description="PAS" evidence="7">
    <location>
        <begin position="496"/>
        <end position="566"/>
    </location>
</feature>
<dbReference type="PANTHER" id="PTHR24422:SF10">
    <property type="entry name" value="CHEMOTAXIS PROTEIN METHYLTRANSFERASE 2"/>
    <property type="match status" value="1"/>
</dbReference>
<comment type="caution">
    <text evidence="10">The sequence shown here is derived from an EMBL/GenBank/DDBJ whole genome shotgun (WGS) entry which is preliminary data.</text>
</comment>
<sequence>MQPTDPHFEALLTYLKEARGFDFTGYKRSSLMRRVNRRMSQIDVSDYADYLDFLQVHPDEFTALFNTILINVTAFFRDTDAWDYLRAEVLGPLVAAKPAESVIRIWCAGCASGEEAYTLAMAMAEVLGPDVFRDRVKIYATDVDEEQLNEARQATYGDREMQAVPPELQERYFEAAGGRFTFRKDLRRSVIFGRNDLVQDAPISRIDLLTCRNTLMYFNAETQAKILNRFHFALNEGGVLFLGKAEMLLSHSNLFAPMDLKRRVFRRAMRPTPPPGGLPAGPPSLVVAPVTHLDQLRSEAFAANPLAQLVLTSDGLVAITNRQLEKVFGVSSRDIGRPFRDLDLSYRPVELRRHIEQAQVERRTVRISDVEWSRSGGDLIHIEVQLSPLTAADGSLLGVNVIFHDVSAARRLQDDLEHANQQLEAAYEELQSTNEELETTNEELQSTVEELETTNEELQSTNEELETMNEELQSTNDELQSINDQLRVSTNQLDEANSFLEAVLTSLQAGVAVVDHDLRIRMWNRRAEDLWGLRSEEAVGQHLLNLDIGLPFEKLRPLLRSALTGEAGEADVDAVNRRGRAVLVRVSCAPLGGRDGGGAADEGAIIAMEATESIGRPERV</sequence>
<dbReference type="InterPro" id="IPR000014">
    <property type="entry name" value="PAS"/>
</dbReference>
<dbReference type="InterPro" id="IPR013656">
    <property type="entry name" value="PAS_4"/>
</dbReference>
<dbReference type="RefSeq" id="WP_203784410.1">
    <property type="nucleotide sequence ID" value="NZ_BOMV01000057.1"/>
</dbReference>
<feature type="coiled-coil region" evidence="6">
    <location>
        <begin position="406"/>
        <end position="492"/>
    </location>
</feature>
<dbReference type="SUPFAM" id="SSF53335">
    <property type="entry name" value="S-adenosyl-L-methionine-dependent methyltransferases"/>
    <property type="match status" value="1"/>
</dbReference>
<dbReference type="InterPro" id="IPR029063">
    <property type="entry name" value="SAM-dependent_MTases_sf"/>
</dbReference>
<dbReference type="CDD" id="cd00130">
    <property type="entry name" value="PAS"/>
    <property type="match status" value="1"/>
</dbReference>
<dbReference type="InterPro" id="IPR022642">
    <property type="entry name" value="CheR_C"/>
</dbReference>
<dbReference type="SUPFAM" id="SSF57997">
    <property type="entry name" value="Tropomyosin"/>
    <property type="match status" value="1"/>
</dbReference>
<dbReference type="EMBL" id="BOMV01000057">
    <property type="protein sequence ID" value="GIE97436.1"/>
    <property type="molecule type" value="Genomic_DNA"/>
</dbReference>
<dbReference type="Gene3D" id="3.40.50.150">
    <property type="entry name" value="Vaccinia Virus protein VP39"/>
    <property type="match status" value="1"/>
</dbReference>
<reference evidence="10" key="1">
    <citation type="submission" date="2021-01" db="EMBL/GenBank/DDBJ databases">
        <title>Whole genome shotgun sequence of Actinoplanes rishiriensis NBRC 108556.</title>
        <authorList>
            <person name="Komaki H."/>
            <person name="Tamura T."/>
        </authorList>
    </citation>
    <scope>NUCLEOTIDE SEQUENCE</scope>
    <source>
        <strain evidence="10">NBRC 108556</strain>
    </source>
</reference>
<dbReference type="NCBIfam" id="TIGR00229">
    <property type="entry name" value="sensory_box"/>
    <property type="match status" value="2"/>
</dbReference>
<dbReference type="Gene3D" id="3.30.450.20">
    <property type="entry name" value="PAS domain"/>
    <property type="match status" value="2"/>
</dbReference>
<dbReference type="Pfam" id="PF03705">
    <property type="entry name" value="CheR_N"/>
    <property type="match status" value="1"/>
</dbReference>
<accession>A0A919K6C6</accession>
<dbReference type="CDD" id="cd02440">
    <property type="entry name" value="AdoMet_MTases"/>
    <property type="match status" value="1"/>
</dbReference>
<evidence type="ECO:0000256" key="3">
    <source>
        <dbReference type="ARBA" id="ARBA00022603"/>
    </source>
</evidence>
<organism evidence="10 11">
    <name type="scientific">Paractinoplanes rishiriensis</name>
    <dbReference type="NCBI Taxonomy" id="1050105"/>
    <lineage>
        <taxon>Bacteria</taxon>
        <taxon>Bacillati</taxon>
        <taxon>Actinomycetota</taxon>
        <taxon>Actinomycetes</taxon>
        <taxon>Micromonosporales</taxon>
        <taxon>Micromonosporaceae</taxon>
        <taxon>Paractinoplanes</taxon>
    </lineage>
</organism>
<dbReference type="InterPro" id="IPR035965">
    <property type="entry name" value="PAS-like_dom_sf"/>
</dbReference>
<dbReference type="SUPFAM" id="SSF47757">
    <property type="entry name" value="Chemotaxis receptor methyltransferase CheR, N-terminal domain"/>
    <property type="match status" value="1"/>
</dbReference>
<dbReference type="InterPro" id="IPR036804">
    <property type="entry name" value="CheR_N_sf"/>
</dbReference>
<evidence type="ECO:0000313" key="11">
    <source>
        <dbReference type="Proteomes" id="UP000636960"/>
    </source>
</evidence>
<evidence type="ECO:0000256" key="1">
    <source>
        <dbReference type="ARBA" id="ARBA00001541"/>
    </source>
</evidence>
<evidence type="ECO:0000259" key="7">
    <source>
        <dbReference type="PROSITE" id="PS50112"/>
    </source>
</evidence>
<dbReference type="PRINTS" id="PR00996">
    <property type="entry name" value="CHERMTFRASE"/>
</dbReference>
<evidence type="ECO:0000256" key="2">
    <source>
        <dbReference type="ARBA" id="ARBA00012534"/>
    </source>
</evidence>
<dbReference type="SUPFAM" id="SSF55785">
    <property type="entry name" value="PYP-like sensor domain (PAS domain)"/>
    <property type="match status" value="2"/>
</dbReference>
<keyword evidence="5" id="KW-0949">S-adenosyl-L-methionine</keyword>
<evidence type="ECO:0000256" key="6">
    <source>
        <dbReference type="SAM" id="Coils"/>
    </source>
</evidence>
<evidence type="ECO:0000259" key="8">
    <source>
        <dbReference type="PROSITE" id="PS50113"/>
    </source>
</evidence>
<dbReference type="Pfam" id="PF01739">
    <property type="entry name" value="CheR"/>
    <property type="match status" value="1"/>
</dbReference>
<dbReference type="PANTHER" id="PTHR24422">
    <property type="entry name" value="CHEMOTAXIS PROTEIN METHYLTRANSFERASE"/>
    <property type="match status" value="1"/>
</dbReference>
<evidence type="ECO:0000256" key="4">
    <source>
        <dbReference type="ARBA" id="ARBA00022679"/>
    </source>
</evidence>
<feature type="domain" description="PAC" evidence="8">
    <location>
        <begin position="366"/>
        <end position="418"/>
    </location>
</feature>
<dbReference type="PROSITE" id="PS50112">
    <property type="entry name" value="PAS"/>
    <property type="match status" value="1"/>
</dbReference>
<protein>
    <recommendedName>
        <fullName evidence="2">protein-glutamate O-methyltransferase</fullName>
        <ecNumber evidence="2">2.1.1.80</ecNumber>
    </recommendedName>
</protein>
<keyword evidence="11" id="KW-1185">Reference proteome</keyword>
<keyword evidence="3" id="KW-0489">Methyltransferase</keyword>
<evidence type="ECO:0000259" key="9">
    <source>
        <dbReference type="PROSITE" id="PS50123"/>
    </source>
</evidence>
<evidence type="ECO:0000256" key="5">
    <source>
        <dbReference type="ARBA" id="ARBA00022691"/>
    </source>
</evidence>
<dbReference type="Proteomes" id="UP000636960">
    <property type="component" value="Unassembled WGS sequence"/>
</dbReference>
<keyword evidence="6" id="KW-0175">Coiled coil</keyword>
<dbReference type="Gene3D" id="1.10.155.10">
    <property type="entry name" value="Chemotaxis receptor methyltransferase CheR, N-terminal domain"/>
    <property type="match status" value="1"/>
</dbReference>
<dbReference type="InterPro" id="IPR000780">
    <property type="entry name" value="CheR_MeTrfase"/>
</dbReference>
<evidence type="ECO:0000313" key="10">
    <source>
        <dbReference type="EMBL" id="GIE97436.1"/>
    </source>
</evidence>
<dbReference type="GO" id="GO:0008983">
    <property type="term" value="F:protein-glutamate O-methyltransferase activity"/>
    <property type="evidence" value="ECO:0007669"/>
    <property type="project" value="UniProtKB-EC"/>
</dbReference>
<dbReference type="SMART" id="SM00138">
    <property type="entry name" value="MeTrc"/>
    <property type="match status" value="1"/>
</dbReference>
<dbReference type="InterPro" id="IPR022641">
    <property type="entry name" value="CheR_N"/>
</dbReference>
<dbReference type="EC" id="2.1.1.80" evidence="2"/>
<dbReference type="InterPro" id="IPR050903">
    <property type="entry name" value="Bact_Chemotaxis_MeTrfase"/>
</dbReference>
<feature type="domain" description="CheR-type methyltransferase" evidence="9">
    <location>
        <begin position="1"/>
        <end position="271"/>
    </location>
</feature>
<dbReference type="SMART" id="SM00091">
    <property type="entry name" value="PAS"/>
    <property type="match status" value="2"/>
</dbReference>
<dbReference type="AlphaFoldDB" id="A0A919K6C6"/>
<dbReference type="Gene3D" id="1.10.287.620">
    <property type="entry name" value="Helix Hairpins"/>
    <property type="match status" value="1"/>
</dbReference>
<gene>
    <name evidence="10" type="primary">cheR</name>
    <name evidence="10" type="ORF">Ari01nite_49010</name>
</gene>
<proteinExistence type="predicted"/>
<comment type="catalytic activity">
    <reaction evidence="1">
        <text>L-glutamyl-[protein] + S-adenosyl-L-methionine = [protein]-L-glutamate 5-O-methyl ester + S-adenosyl-L-homocysteine</text>
        <dbReference type="Rhea" id="RHEA:24452"/>
        <dbReference type="Rhea" id="RHEA-COMP:10208"/>
        <dbReference type="Rhea" id="RHEA-COMP:10311"/>
        <dbReference type="ChEBI" id="CHEBI:29973"/>
        <dbReference type="ChEBI" id="CHEBI:57856"/>
        <dbReference type="ChEBI" id="CHEBI:59789"/>
        <dbReference type="ChEBI" id="CHEBI:82795"/>
        <dbReference type="EC" id="2.1.1.80"/>
    </reaction>
</comment>
<dbReference type="PROSITE" id="PS50113">
    <property type="entry name" value="PAC"/>
    <property type="match status" value="1"/>
</dbReference>
<keyword evidence="4" id="KW-0808">Transferase</keyword>
<name>A0A919K6C6_9ACTN</name>